<feature type="binding site" evidence="5">
    <location>
        <begin position="9"/>
        <end position="15"/>
    </location>
    <ligand>
        <name>NADP(+)</name>
        <dbReference type="ChEBI" id="CHEBI:58349"/>
    </ligand>
</feature>
<dbReference type="Gene3D" id="3.90.25.10">
    <property type="entry name" value="UDP-galactose 4-epimerase, domain 1"/>
    <property type="match status" value="1"/>
</dbReference>
<dbReference type="CDD" id="cd05239">
    <property type="entry name" value="GDP_FS_SDR_e"/>
    <property type="match status" value="1"/>
</dbReference>
<dbReference type="HAMAP" id="MF_00956">
    <property type="entry name" value="GDP_fucose_synth"/>
    <property type="match status" value="1"/>
</dbReference>
<comment type="pathway">
    <text evidence="5">Nucleotide-sugar biosynthesis; GDP-L-fucose biosynthesis via de novo pathway; GDP-L-fucose from GDP-alpha-D-mannose: step 2/2.</text>
</comment>
<evidence type="ECO:0000313" key="7">
    <source>
        <dbReference type="EMBL" id="GJD96652.1"/>
    </source>
</evidence>
<evidence type="ECO:0000256" key="3">
    <source>
        <dbReference type="ARBA" id="ARBA00023002"/>
    </source>
</evidence>
<feature type="binding site" evidence="5">
    <location>
        <position position="178"/>
    </location>
    <ligand>
        <name>NADP(+)</name>
        <dbReference type="ChEBI" id="CHEBI:58349"/>
    </ligand>
</feature>
<evidence type="ECO:0000313" key="8">
    <source>
        <dbReference type="Proteomes" id="UP001055125"/>
    </source>
</evidence>
<dbReference type="EMBL" id="BPQP01000065">
    <property type="protein sequence ID" value="GJD96652.1"/>
    <property type="molecule type" value="Genomic_DNA"/>
</dbReference>
<feature type="binding site" evidence="5">
    <location>
        <position position="201"/>
    </location>
    <ligand>
        <name>substrate</name>
    </ligand>
</feature>
<keyword evidence="5" id="KW-0511">Multifunctional enzyme</keyword>
<comment type="similarity">
    <text evidence="1 5">Belongs to the NAD(P)-dependent epimerase/dehydratase family. Fucose synthase subfamily.</text>
</comment>
<sequence>MRPRIFVTGGRGMVGRTLLEQLDPAEWTIAAPSRAELDLTDARATAVFIADFRPDAIVHAAGRVGGIQANISEPVDFLVMNTDIGRNVILGANAAGVRKFINLASSCVYPNDRDVALREEDILSGPLEPTNEGYAIAKIFALRLCQYLNRQSGSAYFKTLIPCNLYGPNDHFNPEVSHLVPAAIQKIATAKRLGSESVEIWGDGTARREFLYTGDLANAILRAIRDFERLPELMNVGLGYDFSVLEYYKAAAAAVDWRGYFTYDETKPVGMRRKLVDVTRQAEWGWRPLTTLYDGLAMTYRGFQEINR</sequence>
<comment type="caution">
    <text evidence="7">The sequence shown here is derived from an EMBL/GenBank/DDBJ whole genome shotgun (WGS) entry which is preliminary data.</text>
</comment>
<dbReference type="InterPro" id="IPR028614">
    <property type="entry name" value="GDP_fucose/colitose_synth"/>
</dbReference>
<accession>A0ABQ4S2M2</accession>
<dbReference type="Proteomes" id="UP001055125">
    <property type="component" value="Unassembled WGS sequence"/>
</dbReference>
<evidence type="ECO:0000256" key="5">
    <source>
        <dbReference type="HAMAP-Rule" id="MF_00956"/>
    </source>
</evidence>
<feature type="binding site" evidence="5">
    <location>
        <position position="138"/>
    </location>
    <ligand>
        <name>NADP(+)</name>
        <dbReference type="ChEBI" id="CHEBI:58349"/>
    </ligand>
</feature>
<feature type="active site" description="Proton donor/acceptor" evidence="5">
    <location>
        <position position="134"/>
    </location>
</feature>
<dbReference type="Pfam" id="PF01370">
    <property type="entry name" value="Epimerase"/>
    <property type="match status" value="1"/>
</dbReference>
<dbReference type="SUPFAM" id="SSF51735">
    <property type="entry name" value="NAD(P)-binding Rossmann-fold domains"/>
    <property type="match status" value="1"/>
</dbReference>
<keyword evidence="4 5" id="KW-0413">Isomerase</keyword>
<feature type="binding site" evidence="5">
    <location>
        <begin position="103"/>
        <end position="106"/>
    </location>
    <ligand>
        <name>NADP(+)</name>
        <dbReference type="ChEBI" id="CHEBI:58349"/>
    </ligand>
</feature>
<dbReference type="PANTHER" id="PTHR43238:SF1">
    <property type="entry name" value="GDP-L-FUCOSE SYNTHASE"/>
    <property type="match status" value="1"/>
</dbReference>
<dbReference type="PANTHER" id="PTHR43238">
    <property type="entry name" value="GDP-L-FUCOSE SYNTHASE"/>
    <property type="match status" value="1"/>
</dbReference>
<comment type="caution">
    <text evidence="5">Lacks conserved residue(s) required for the propagation of feature annotation.</text>
</comment>
<gene>
    <name evidence="7" type="primary">colC</name>
    <name evidence="5" type="synonym">fcl</name>
    <name evidence="7" type="ORF">OCOJLMKI_3875</name>
</gene>
<evidence type="ECO:0000256" key="2">
    <source>
        <dbReference type="ARBA" id="ARBA00022857"/>
    </source>
</evidence>
<evidence type="ECO:0000256" key="4">
    <source>
        <dbReference type="ARBA" id="ARBA00023235"/>
    </source>
</evidence>
<comment type="function">
    <text evidence="5">Catalyzes the two-step NADP-dependent conversion of GDP-4-dehydro-6-deoxy-D-mannose to GDP-fucose, involving an epimerase and a reductase reaction.</text>
</comment>
<feature type="binding site" evidence="5">
    <location>
        <position position="186"/>
    </location>
    <ligand>
        <name>substrate</name>
    </ligand>
</feature>
<evidence type="ECO:0000259" key="6">
    <source>
        <dbReference type="Pfam" id="PF01370"/>
    </source>
</evidence>
<organism evidence="7 8">
    <name type="scientific">Methylobacterium iners</name>
    <dbReference type="NCBI Taxonomy" id="418707"/>
    <lineage>
        <taxon>Bacteria</taxon>
        <taxon>Pseudomonadati</taxon>
        <taxon>Pseudomonadota</taxon>
        <taxon>Alphaproteobacteria</taxon>
        <taxon>Hyphomicrobiales</taxon>
        <taxon>Methylobacteriaceae</taxon>
        <taxon>Methylobacterium</taxon>
    </lineage>
</organism>
<dbReference type="InterPro" id="IPR001509">
    <property type="entry name" value="Epimerase_deHydtase"/>
</dbReference>
<comment type="catalytic activity">
    <reaction evidence="5">
        <text>GDP-beta-L-fucose + NADP(+) = GDP-4-dehydro-alpha-D-rhamnose + NADPH + H(+)</text>
        <dbReference type="Rhea" id="RHEA:18885"/>
        <dbReference type="ChEBI" id="CHEBI:15378"/>
        <dbReference type="ChEBI" id="CHEBI:57273"/>
        <dbReference type="ChEBI" id="CHEBI:57783"/>
        <dbReference type="ChEBI" id="CHEBI:57964"/>
        <dbReference type="ChEBI" id="CHEBI:58349"/>
        <dbReference type="EC" id="1.1.1.271"/>
    </reaction>
</comment>
<protein>
    <recommendedName>
        <fullName evidence="5">GDP-L-fucose synthase</fullName>
        <ecNumber evidence="5">1.1.1.271</ecNumber>
    </recommendedName>
    <alternativeName>
        <fullName evidence="5">GDP-4-keto-6-deoxy-D-mannose-3,5-epimerase-4-reductase</fullName>
    </alternativeName>
</protein>
<feature type="site" description="Important for catalytic activity" evidence="5">
    <location>
        <position position="105"/>
    </location>
</feature>
<keyword evidence="8" id="KW-1185">Reference proteome</keyword>
<feature type="binding site" evidence="5">
    <location>
        <begin position="162"/>
        <end position="165"/>
    </location>
    <ligand>
        <name>NADP(+)</name>
        <dbReference type="ChEBI" id="CHEBI:58349"/>
    </ligand>
</feature>
<name>A0ABQ4S2M2_9HYPH</name>
<feature type="site" description="Important for catalytic activity" evidence="5">
    <location>
        <position position="107"/>
    </location>
</feature>
<feature type="binding site" evidence="5">
    <location>
        <position position="208"/>
    </location>
    <ligand>
        <name>substrate</name>
    </ligand>
</feature>
<dbReference type="Gene3D" id="3.40.50.720">
    <property type="entry name" value="NAD(P)-binding Rossmann-like Domain"/>
    <property type="match status" value="1"/>
</dbReference>
<feature type="domain" description="NAD-dependent epimerase/dehydratase" evidence="6">
    <location>
        <begin position="5"/>
        <end position="237"/>
    </location>
</feature>
<proteinExistence type="inferred from homology"/>
<keyword evidence="3 5" id="KW-0560">Oxidoreductase</keyword>
<dbReference type="RefSeq" id="WP_238245743.1">
    <property type="nucleotide sequence ID" value="NZ_BPQP01000065.1"/>
</dbReference>
<keyword evidence="2 5" id="KW-0521">NADP</keyword>
<evidence type="ECO:0000256" key="1">
    <source>
        <dbReference type="ARBA" id="ARBA00005959"/>
    </source>
</evidence>
<reference evidence="7" key="1">
    <citation type="journal article" date="2021" name="Front. Microbiol.">
        <title>Comprehensive Comparative Genomics and Phenotyping of Methylobacterium Species.</title>
        <authorList>
            <person name="Alessa O."/>
            <person name="Ogura Y."/>
            <person name="Fujitani Y."/>
            <person name="Takami H."/>
            <person name="Hayashi T."/>
            <person name="Sahin N."/>
            <person name="Tani A."/>
        </authorList>
    </citation>
    <scope>NUCLEOTIDE SEQUENCE</scope>
    <source>
        <strain evidence="7">DSM 19015</strain>
    </source>
</reference>
<dbReference type="InterPro" id="IPR036291">
    <property type="entry name" value="NAD(P)-bd_dom_sf"/>
</dbReference>
<reference evidence="7" key="2">
    <citation type="submission" date="2021-08" db="EMBL/GenBank/DDBJ databases">
        <authorList>
            <person name="Tani A."/>
            <person name="Ola A."/>
            <person name="Ogura Y."/>
            <person name="Katsura K."/>
            <person name="Hayashi T."/>
        </authorList>
    </citation>
    <scope>NUCLEOTIDE SEQUENCE</scope>
    <source>
        <strain evidence="7">DSM 19015</strain>
    </source>
</reference>
<dbReference type="EC" id="1.1.1.271" evidence="5"/>